<dbReference type="RefSeq" id="WP_126799140.1">
    <property type="nucleotide sequence ID" value="NZ_PIPO01000004.1"/>
</dbReference>
<evidence type="ECO:0000256" key="1">
    <source>
        <dbReference type="SAM" id="SignalP"/>
    </source>
</evidence>
<gene>
    <name evidence="2" type="ORF">CWE14_09380</name>
</gene>
<feature type="chain" id="PRO_5019544955" description="Peptidase M48 domain-containing protein" evidence="1">
    <location>
        <begin position="28"/>
        <end position="475"/>
    </location>
</feature>
<dbReference type="PROSITE" id="PS51257">
    <property type="entry name" value="PROKAR_LIPOPROTEIN"/>
    <property type="match status" value="1"/>
</dbReference>
<dbReference type="EMBL" id="PIPO01000004">
    <property type="protein sequence ID" value="RUO32352.1"/>
    <property type="molecule type" value="Genomic_DNA"/>
</dbReference>
<sequence length="475" mass="53468">MKFTAWRSLLISSLLVTWLAACSSQIATENETQRELVEHAQYIERAAAQAEELWPDFWSANTPFIVYFRQGPALLVSEHVPEGDYQQLSERYYYYEDSLPRLSDSFHIDYQLGNIVATAVSLQSNPQDTLNLLFHEAFHGYQRRHFSRTAVAEFVDPDAFKNPQIRALLQLRRDLLEQALDAPAERVPGLLDDLLTIDHLLVMQMGAGPMERLHQLEIIEGTAEYIGLTAGRLVHPRFNVTRRVKDHLQVNPEGVHNSSDLRRYSYGTGAAQVILATRVEQNAQQQINDASSLNALLAEWRQFEEPDEARINELLARYPIEALVEWAYQQSSPDQALNLEQFAALTDATLDFAIHLKSKQATAGLDVNFSSGTGGFTQPQQGSYVLPQPQSISIYGNMTKLLIEGAATHMQSPGDERPVLRLQVKVDSLPVLCDGNESCQLESIDFTWQGVEFSHAAETSIRQQGSHLHIDVIEL</sequence>
<dbReference type="AlphaFoldDB" id="A0A432WEY0"/>
<evidence type="ECO:0008006" key="4">
    <source>
        <dbReference type="Google" id="ProtNLM"/>
    </source>
</evidence>
<reference evidence="2 3" key="1">
    <citation type="journal article" date="2011" name="Front. Microbiol.">
        <title>Genomic signatures of strain selection and enhancement in Bacillus atrophaeus var. globigii, a historical biowarfare simulant.</title>
        <authorList>
            <person name="Gibbons H.S."/>
            <person name="Broomall S.M."/>
            <person name="McNew L.A."/>
            <person name="Daligault H."/>
            <person name="Chapman C."/>
            <person name="Bruce D."/>
            <person name="Karavis M."/>
            <person name="Krepps M."/>
            <person name="McGregor P.A."/>
            <person name="Hong C."/>
            <person name="Park K.H."/>
            <person name="Akmal A."/>
            <person name="Feldman A."/>
            <person name="Lin J.S."/>
            <person name="Chang W.E."/>
            <person name="Higgs B.W."/>
            <person name="Demirev P."/>
            <person name="Lindquist J."/>
            <person name="Liem A."/>
            <person name="Fochler E."/>
            <person name="Read T.D."/>
            <person name="Tapia R."/>
            <person name="Johnson S."/>
            <person name="Bishop-Lilly K.A."/>
            <person name="Detter C."/>
            <person name="Han C."/>
            <person name="Sozhamannan S."/>
            <person name="Rosenzweig C.N."/>
            <person name="Skowronski E.W."/>
        </authorList>
    </citation>
    <scope>NUCLEOTIDE SEQUENCE [LARGE SCALE GENOMIC DNA]</scope>
    <source>
        <strain evidence="2 3">Y4G10-17</strain>
    </source>
</reference>
<keyword evidence="1" id="KW-0732">Signal</keyword>
<dbReference type="Proteomes" id="UP000287823">
    <property type="component" value="Unassembled WGS sequence"/>
</dbReference>
<proteinExistence type="predicted"/>
<evidence type="ECO:0000313" key="3">
    <source>
        <dbReference type="Proteomes" id="UP000287823"/>
    </source>
</evidence>
<feature type="signal peptide" evidence="1">
    <location>
        <begin position="1"/>
        <end position="27"/>
    </location>
</feature>
<accession>A0A432WEY0</accession>
<organism evidence="2 3">
    <name type="scientific">Aliidiomarina soli</name>
    <dbReference type="NCBI Taxonomy" id="1928574"/>
    <lineage>
        <taxon>Bacteria</taxon>
        <taxon>Pseudomonadati</taxon>
        <taxon>Pseudomonadota</taxon>
        <taxon>Gammaproteobacteria</taxon>
        <taxon>Alteromonadales</taxon>
        <taxon>Idiomarinaceae</taxon>
        <taxon>Aliidiomarina</taxon>
    </lineage>
</organism>
<name>A0A432WEY0_9GAMM</name>
<evidence type="ECO:0000313" key="2">
    <source>
        <dbReference type="EMBL" id="RUO32352.1"/>
    </source>
</evidence>
<keyword evidence="3" id="KW-1185">Reference proteome</keyword>
<protein>
    <recommendedName>
        <fullName evidence="4">Peptidase M48 domain-containing protein</fullName>
    </recommendedName>
</protein>
<comment type="caution">
    <text evidence="2">The sequence shown here is derived from an EMBL/GenBank/DDBJ whole genome shotgun (WGS) entry which is preliminary data.</text>
</comment>